<proteinExistence type="predicted"/>
<dbReference type="SUPFAM" id="SSF53474">
    <property type="entry name" value="alpha/beta-Hydrolases"/>
    <property type="match status" value="1"/>
</dbReference>
<dbReference type="Proteomes" id="UP000075578">
    <property type="component" value="Unassembled WGS sequence"/>
</dbReference>
<dbReference type="Pfam" id="PF02129">
    <property type="entry name" value="Peptidase_S15"/>
    <property type="match status" value="1"/>
</dbReference>
<reference evidence="2 3" key="1">
    <citation type="journal article" date="2016" name="ISME J.">
        <title>Chasing the elusive Euryarchaeota class WSA2: genomes reveal a uniquely fastidious methyl-reducing methanogen.</title>
        <authorList>
            <person name="Nobu M.K."/>
            <person name="Narihiro T."/>
            <person name="Kuroda K."/>
            <person name="Mei R."/>
            <person name="Liu W.T."/>
        </authorList>
    </citation>
    <scope>NUCLEOTIDE SEQUENCE [LARGE SCALE GENOMIC DNA]</scope>
    <source>
        <strain evidence="2">U1lsi0528_Bin089</strain>
    </source>
</reference>
<dbReference type="Gene3D" id="3.40.50.1820">
    <property type="entry name" value="alpha/beta hydrolase"/>
    <property type="match status" value="1"/>
</dbReference>
<organism evidence="2 3">
    <name type="scientific">Candidatus Methanofastidiosum methylothiophilum</name>
    <dbReference type="NCBI Taxonomy" id="1705564"/>
    <lineage>
        <taxon>Archaea</taxon>
        <taxon>Methanobacteriati</taxon>
        <taxon>Methanobacteriota</taxon>
        <taxon>Stenosarchaea group</taxon>
        <taxon>Candidatus Methanofastidiosia</taxon>
        <taxon>Candidatus Methanofastidiosales</taxon>
        <taxon>Candidatus Methanofastidiosaceae</taxon>
        <taxon>Candidatus Methanofastidiosum</taxon>
    </lineage>
</organism>
<dbReference type="GO" id="GO:0016787">
    <property type="term" value="F:hydrolase activity"/>
    <property type="evidence" value="ECO:0007669"/>
    <property type="project" value="UniProtKB-KW"/>
</dbReference>
<sequence length="385" mass="43406">MLNKIMKICNIVIIILVMTLCLGCIDNRQTPVPQNETKIPESKCGDGICNPIERERGICPGDCPSLDTNKETKNENTNSFRYNPDTYSYKEVTIENTLFAPVSYRKYGEKTTNVEGKPVLIMDYYVKNPSSAAEMDVSVFVPALSSKTLPAVILVPGGLGAKSSFIQKYSPASNYSIAEKYASEGFVVIIFSADGRERSGGEENYNGYIHQDGLYEIYRFARELGQVEKNNIGIVSYSYGVTMATGMLGRYQPSIKYYIEWEGPVNRFYTTVGCKGTGQTKPDSPGAFSCDDEDHWIEREALRFVPYMKLNYFLIIQSEKDHVQPNVNHSVEINNLAIKNIKWVRVNGPENQINKIYSEKNLPVISEKTKLEETVLQYIKELSSK</sequence>
<comment type="caution">
    <text evidence="2">The sequence shown here is derived from an EMBL/GenBank/DDBJ whole genome shotgun (WGS) entry which is preliminary data.</text>
</comment>
<dbReference type="InterPro" id="IPR000383">
    <property type="entry name" value="Xaa-Pro-like_dom"/>
</dbReference>
<accession>A0A150J8I7</accession>
<dbReference type="AlphaFoldDB" id="A0A150J8I7"/>
<gene>
    <name evidence="2" type="ORF">AMQ74_00368</name>
</gene>
<evidence type="ECO:0000259" key="1">
    <source>
        <dbReference type="Pfam" id="PF02129"/>
    </source>
</evidence>
<dbReference type="EMBL" id="LNGD01000012">
    <property type="protein sequence ID" value="KYC53511.1"/>
    <property type="molecule type" value="Genomic_DNA"/>
</dbReference>
<evidence type="ECO:0000313" key="3">
    <source>
        <dbReference type="Proteomes" id="UP000075578"/>
    </source>
</evidence>
<feature type="domain" description="Xaa-Pro dipeptidyl-peptidase-like" evidence="1">
    <location>
        <begin position="134"/>
        <end position="266"/>
    </location>
</feature>
<name>A0A150J8I7_9EURY</name>
<keyword evidence="2" id="KW-0378">Hydrolase</keyword>
<protein>
    <submittedName>
        <fullName evidence="2">Alpha/beta hydrolase family protein</fullName>
    </submittedName>
</protein>
<evidence type="ECO:0000313" key="2">
    <source>
        <dbReference type="EMBL" id="KYC53511.1"/>
    </source>
</evidence>
<dbReference type="InterPro" id="IPR029058">
    <property type="entry name" value="AB_hydrolase_fold"/>
</dbReference>